<feature type="compositionally biased region" description="Basic and acidic residues" evidence="1">
    <location>
        <begin position="205"/>
        <end position="214"/>
    </location>
</feature>
<evidence type="ECO:0000313" key="2">
    <source>
        <dbReference type="EMBL" id="RHZ45116.1"/>
    </source>
</evidence>
<feature type="compositionally biased region" description="Polar residues" evidence="1">
    <location>
        <begin position="121"/>
        <end position="141"/>
    </location>
</feature>
<feature type="compositionally biased region" description="Basic and acidic residues" evidence="1">
    <location>
        <begin position="186"/>
        <end position="197"/>
    </location>
</feature>
<dbReference type="Proteomes" id="UP000215305">
    <property type="component" value="Unassembled WGS sequence"/>
</dbReference>
<feature type="region of interest" description="Disordered" evidence="1">
    <location>
        <begin position="106"/>
        <end position="214"/>
    </location>
</feature>
<dbReference type="GeneID" id="38123905"/>
<feature type="compositionally biased region" description="Low complexity" evidence="1">
    <location>
        <begin position="150"/>
        <end position="164"/>
    </location>
</feature>
<gene>
    <name evidence="2" type="ORF">CDV56_101931</name>
</gene>
<comment type="caution">
    <text evidence="2">The sequence shown here is derived from an EMBL/GenBank/DDBJ whole genome shotgun (WGS) entry which is preliminary data.</text>
</comment>
<proteinExistence type="predicted"/>
<feature type="compositionally biased region" description="Pro residues" evidence="1">
    <location>
        <begin position="166"/>
        <end position="176"/>
    </location>
</feature>
<sequence>MSILSGLCGCFAPKSSLRSPSAPAPGRAMAETHHRHNDNNYFTSHHHSDEGPVFMTFDEDGYTPPVPLPRYTPRPMSSIQEKTLEAHMRDPPVSSSRSIASLHDEKNPHHFAGTDGDELTSDVSSAISFPSSYGNTSTATRETPPPPYSPRISPAPSRSMSISSLNPPPLPPPPPMAHIAQSRPVFRRECLPRDLAGHGRVSFESQRRFSWESR</sequence>
<dbReference type="AlphaFoldDB" id="A0A397G6X3"/>
<name>A0A397G6X3_ASPTH</name>
<protein>
    <submittedName>
        <fullName evidence="2">Uncharacterized protein</fullName>
    </submittedName>
</protein>
<dbReference type="VEuPathDB" id="FungiDB:CDV56_101931"/>
<dbReference type="EMBL" id="NKHU02000300">
    <property type="protein sequence ID" value="RHZ45116.1"/>
    <property type="molecule type" value="Genomic_DNA"/>
</dbReference>
<dbReference type="RefSeq" id="XP_026610595.1">
    <property type="nucleotide sequence ID" value="XM_026755550.1"/>
</dbReference>
<dbReference type="STRING" id="41047.A0A397G6X3"/>
<keyword evidence="3" id="KW-1185">Reference proteome</keyword>
<reference evidence="2" key="1">
    <citation type="submission" date="2018-08" db="EMBL/GenBank/DDBJ databases">
        <title>Draft genome sequence of azole-resistant Aspergillus thermomutatus (Neosartorya pseudofischeri) strain HMR AF 39, isolated from a human nasal aspirate.</title>
        <authorList>
            <person name="Parent-Michaud M."/>
            <person name="Dufresne P.J."/>
            <person name="Fournier E."/>
            <person name="Martineau C."/>
            <person name="Moreira S."/>
            <person name="Perkins V."/>
            <person name="De Repentigny L."/>
            <person name="Dufresne S.F."/>
        </authorList>
    </citation>
    <scope>NUCLEOTIDE SEQUENCE [LARGE SCALE GENOMIC DNA]</scope>
    <source>
        <strain evidence="2">HMR AF 39</strain>
    </source>
</reference>
<dbReference type="OrthoDB" id="4508018at2759"/>
<organism evidence="2 3">
    <name type="scientific">Aspergillus thermomutatus</name>
    <name type="common">Neosartorya pseudofischeri</name>
    <dbReference type="NCBI Taxonomy" id="41047"/>
    <lineage>
        <taxon>Eukaryota</taxon>
        <taxon>Fungi</taxon>
        <taxon>Dikarya</taxon>
        <taxon>Ascomycota</taxon>
        <taxon>Pezizomycotina</taxon>
        <taxon>Eurotiomycetes</taxon>
        <taxon>Eurotiomycetidae</taxon>
        <taxon>Eurotiales</taxon>
        <taxon>Aspergillaceae</taxon>
        <taxon>Aspergillus</taxon>
        <taxon>Aspergillus subgen. Fumigati</taxon>
    </lineage>
</organism>
<evidence type="ECO:0000256" key="1">
    <source>
        <dbReference type="SAM" id="MobiDB-lite"/>
    </source>
</evidence>
<evidence type="ECO:0000313" key="3">
    <source>
        <dbReference type="Proteomes" id="UP000215305"/>
    </source>
</evidence>
<accession>A0A397G6X3</accession>